<reference evidence="1" key="1">
    <citation type="submission" date="2019-03" db="EMBL/GenBank/DDBJ databases">
        <title>Single cell metagenomics reveals metabolic interactions within the superorganism composed of flagellate Streblomastix strix and complex community of Bacteroidetes bacteria on its surface.</title>
        <authorList>
            <person name="Treitli S.C."/>
            <person name="Kolisko M."/>
            <person name="Husnik F."/>
            <person name="Keeling P."/>
            <person name="Hampl V."/>
        </authorList>
    </citation>
    <scope>NUCLEOTIDE SEQUENCE</scope>
    <source>
        <strain evidence="1">STM</strain>
    </source>
</reference>
<dbReference type="Pfam" id="PF16120">
    <property type="entry name" value="DUF4836"/>
    <property type="match status" value="1"/>
</dbReference>
<sequence length="424" mass="47029">MIKNPAESGIDIASPMYIFSQKKTEGAAFVAKIGNKKKLKSLLGVLISENITTPAKDRNGYSYIELSGNAICAFSETTLLISNHRDNNATDSWMSQEESKSIIVSSAFQNMQKKKGEIKLMVSLKEFGDKFAQKIYTQAYEDLTVISNLSFENGRINVQVENYTENERLKTLLKQQQKIFRTQSLTFLGKFPAATLAYLSLGLDGDRLCDYIQDNAAIYGSLLINTFGMENLMPLEALFRSIEGDLSIGLLDVTLSSATFAAYAEVKDASAVKTFYDAINKAEIRGTFTQMEEDGYVYESKGQKIYFGVKNKQLYATNDNTIYKNITKNFDGKSLKDAEFVSNIKETSQCIVISIDNILNMPAMKFLTVTGSGSFGAYVDILSGISHLEIIGQDNSGELNLYLKNKKTNALKQLVDVAKQHSGI</sequence>
<gene>
    <name evidence="1" type="ORF">EZS27_030560</name>
</gene>
<protein>
    <submittedName>
        <fullName evidence="1">Uncharacterized protein</fullName>
    </submittedName>
</protein>
<name>A0A5J4QDG9_9ZZZZ</name>
<comment type="caution">
    <text evidence="1">The sequence shown here is derived from an EMBL/GenBank/DDBJ whole genome shotgun (WGS) entry which is preliminary data.</text>
</comment>
<accession>A0A5J4QDG9</accession>
<dbReference type="EMBL" id="SNRY01003841">
    <property type="protein sequence ID" value="KAA6319562.1"/>
    <property type="molecule type" value="Genomic_DNA"/>
</dbReference>
<dbReference type="AlphaFoldDB" id="A0A5J4QDG9"/>
<dbReference type="InterPro" id="IPR032276">
    <property type="entry name" value="DUF4836"/>
</dbReference>
<organism evidence="1">
    <name type="scientific">termite gut metagenome</name>
    <dbReference type="NCBI Taxonomy" id="433724"/>
    <lineage>
        <taxon>unclassified sequences</taxon>
        <taxon>metagenomes</taxon>
        <taxon>organismal metagenomes</taxon>
    </lineage>
</organism>
<evidence type="ECO:0000313" key="1">
    <source>
        <dbReference type="EMBL" id="KAA6319562.1"/>
    </source>
</evidence>
<proteinExistence type="predicted"/>